<gene>
    <name evidence="1" type="ORF">EV659_11615</name>
</gene>
<keyword evidence="2" id="KW-1185">Reference proteome</keyword>
<proteinExistence type="predicted"/>
<dbReference type="InterPro" id="IPR005564">
    <property type="entry name" value="Major_capsid_GpE"/>
</dbReference>
<organism evidence="1 2">
    <name type="scientific">Rhodothalassium salexigens DSM 2132</name>
    <dbReference type="NCBI Taxonomy" id="1188247"/>
    <lineage>
        <taxon>Bacteria</taxon>
        <taxon>Pseudomonadati</taxon>
        <taxon>Pseudomonadota</taxon>
        <taxon>Alphaproteobacteria</taxon>
        <taxon>Rhodothalassiales</taxon>
        <taxon>Rhodothalassiaceae</taxon>
        <taxon>Rhodothalassium</taxon>
    </lineage>
</organism>
<evidence type="ECO:0000313" key="1">
    <source>
        <dbReference type="EMBL" id="TCP30050.1"/>
    </source>
</evidence>
<dbReference type="OrthoDB" id="6388191at2"/>
<sequence>MEIIDAFEGTFTNSWLAQTVERVPFRPHMVGSLLAGSIQPAWPTTSAIQVEIDQGRIGVLSTQPRHGAPQVIADRPRGAAFPLGSVHIPATKRLYADQVQNRRRPGETQLQTLARVVNDTLAAFNDDYDLTFEMHRIGMLKGRVLDTDGSTLFDFFDRLDVTQQSVDFKLSAGATKLNALTRKVKDKIDDALGGLPYDRIGVIAGRDWYDAFVEHDSVADTFKNHAAARVLREDPSSAPFAFGSFDDIRRYRDTAAAGLPDRIAPDEAYAVPLGVAGMFRVYWTPAGTFDSVNAPGRRLSITRGLDRDHGRWVDMVAESNPIWLNTHPQAVIKLTKS</sequence>
<dbReference type="AlphaFoldDB" id="A0A4R2P5B8"/>
<dbReference type="EMBL" id="SLXO01000016">
    <property type="protein sequence ID" value="TCP30050.1"/>
    <property type="molecule type" value="Genomic_DNA"/>
</dbReference>
<name>A0A4R2P5B8_RHOSA</name>
<dbReference type="RefSeq" id="WP_132709561.1">
    <property type="nucleotide sequence ID" value="NZ_JACIGF010000016.1"/>
</dbReference>
<evidence type="ECO:0000313" key="2">
    <source>
        <dbReference type="Proteomes" id="UP000295399"/>
    </source>
</evidence>
<reference evidence="1 2" key="1">
    <citation type="submission" date="2019-03" db="EMBL/GenBank/DDBJ databases">
        <title>Genomic Encyclopedia of Type Strains, Phase IV (KMG-IV): sequencing the most valuable type-strain genomes for metagenomic binning, comparative biology and taxonomic classification.</title>
        <authorList>
            <person name="Goeker M."/>
        </authorList>
    </citation>
    <scope>NUCLEOTIDE SEQUENCE [LARGE SCALE GENOMIC DNA]</scope>
    <source>
        <strain evidence="1 2">DSM 2132</strain>
    </source>
</reference>
<dbReference type="Proteomes" id="UP000295399">
    <property type="component" value="Unassembled WGS sequence"/>
</dbReference>
<comment type="caution">
    <text evidence="1">The sequence shown here is derived from an EMBL/GenBank/DDBJ whole genome shotgun (WGS) entry which is preliminary data.</text>
</comment>
<protein>
    <submittedName>
        <fullName evidence="1">Major capsid protein E</fullName>
    </submittedName>
</protein>
<dbReference type="InParanoid" id="A0A4R2P5B8"/>
<accession>A0A4R2P5B8</accession>
<dbReference type="Pfam" id="PF03864">
    <property type="entry name" value="Phage_cap_E"/>
    <property type="match status" value="1"/>
</dbReference>